<evidence type="ECO:0000259" key="4">
    <source>
        <dbReference type="PROSITE" id="PS50887"/>
    </source>
</evidence>
<proteinExistence type="predicted"/>
<dbReference type="SMART" id="SM00267">
    <property type="entry name" value="GGDEF"/>
    <property type="match status" value="1"/>
</dbReference>
<dbReference type="InterPro" id="IPR050469">
    <property type="entry name" value="Diguanylate_Cyclase"/>
</dbReference>
<comment type="caution">
    <text evidence="5">The sequence shown here is derived from an EMBL/GenBank/DDBJ whole genome shotgun (WGS) entry which is preliminary data.</text>
</comment>
<dbReference type="OrthoDB" id="9812260at2"/>
<dbReference type="AlphaFoldDB" id="A0A2S7W0N6"/>
<dbReference type="NCBIfam" id="TIGR00254">
    <property type="entry name" value="GGDEF"/>
    <property type="match status" value="1"/>
</dbReference>
<dbReference type="GO" id="GO:0043709">
    <property type="term" value="P:cell adhesion involved in single-species biofilm formation"/>
    <property type="evidence" value="ECO:0007669"/>
    <property type="project" value="TreeGrafter"/>
</dbReference>
<dbReference type="GO" id="GO:1902201">
    <property type="term" value="P:negative regulation of bacterial-type flagellum-dependent cell motility"/>
    <property type="evidence" value="ECO:0007669"/>
    <property type="project" value="TreeGrafter"/>
</dbReference>
<accession>A0A2S7W0N6</accession>
<dbReference type="EMBL" id="MSCJ01000001">
    <property type="protein sequence ID" value="PQJ67755.1"/>
    <property type="molecule type" value="Genomic_DNA"/>
</dbReference>
<dbReference type="InterPro" id="IPR048516">
    <property type="entry name" value="DGCcoil"/>
</dbReference>
<dbReference type="EC" id="2.7.7.65" evidence="1"/>
<dbReference type="PROSITE" id="PS50887">
    <property type="entry name" value="GGDEF"/>
    <property type="match status" value="1"/>
</dbReference>
<dbReference type="InterPro" id="IPR000160">
    <property type="entry name" value="GGDEF_dom"/>
</dbReference>
<dbReference type="GO" id="GO:0052621">
    <property type="term" value="F:diguanylate cyclase activity"/>
    <property type="evidence" value="ECO:0007669"/>
    <property type="project" value="UniProtKB-EC"/>
</dbReference>
<evidence type="ECO:0000256" key="1">
    <source>
        <dbReference type="ARBA" id="ARBA00012528"/>
    </source>
</evidence>
<evidence type="ECO:0000256" key="3">
    <source>
        <dbReference type="SAM" id="Coils"/>
    </source>
</evidence>
<name>A0A2S7W0N6_PHOAN</name>
<comment type="catalytic activity">
    <reaction evidence="2">
        <text>2 GTP = 3',3'-c-di-GMP + 2 diphosphate</text>
        <dbReference type="Rhea" id="RHEA:24898"/>
        <dbReference type="ChEBI" id="CHEBI:33019"/>
        <dbReference type="ChEBI" id="CHEBI:37565"/>
        <dbReference type="ChEBI" id="CHEBI:58805"/>
        <dbReference type="EC" id="2.7.7.65"/>
    </reaction>
</comment>
<evidence type="ECO:0000313" key="6">
    <source>
        <dbReference type="Proteomes" id="UP000238730"/>
    </source>
</evidence>
<organism evidence="5 6">
    <name type="scientific">Photobacterium angustum</name>
    <dbReference type="NCBI Taxonomy" id="661"/>
    <lineage>
        <taxon>Bacteria</taxon>
        <taxon>Pseudomonadati</taxon>
        <taxon>Pseudomonadota</taxon>
        <taxon>Gammaproteobacteria</taxon>
        <taxon>Vibrionales</taxon>
        <taxon>Vibrionaceae</taxon>
        <taxon>Photobacterium</taxon>
    </lineage>
</organism>
<gene>
    <name evidence="5" type="ORF">BTO08_10275</name>
</gene>
<dbReference type="PANTHER" id="PTHR45138">
    <property type="entry name" value="REGULATORY COMPONENTS OF SENSORY TRANSDUCTION SYSTEM"/>
    <property type="match status" value="1"/>
</dbReference>
<dbReference type="Pfam" id="PF20975">
    <property type="entry name" value="DGCcoil"/>
    <property type="match status" value="1"/>
</dbReference>
<dbReference type="Gene3D" id="3.30.70.270">
    <property type="match status" value="1"/>
</dbReference>
<evidence type="ECO:0000313" key="5">
    <source>
        <dbReference type="EMBL" id="PQJ67755.1"/>
    </source>
</evidence>
<protein>
    <recommendedName>
        <fullName evidence="1">diguanylate cyclase</fullName>
        <ecNumber evidence="1">2.7.7.65</ecNumber>
    </recommendedName>
</protein>
<dbReference type="Pfam" id="PF00990">
    <property type="entry name" value="GGDEF"/>
    <property type="match status" value="1"/>
</dbReference>
<sequence length="519" mass="60081">MTDINSVVSEVSNLKQRLDQAQLSYRDASLKSRREIVILKRLITRLIIACRGINSELDERLESIRHELEQPTDISKLIPRLAVIERLVNQQADIVNKQNLRLNQKIHQAGETLSRHRDLPVQLRRDLRAVLNHDSGVLLDNHRRILRLLELYERTIKLGSATKVTHAADVVEKSTHHLELIAELQHLITEIDFNGEHGNQLIEIKSQLNNELDTQQLTKIQFQVLRLILDATLYERQASQSFLNNINSDLAELHKDTHQTADKSYTLHQHRSELDNELSHVTQQLKISLSDNTNLENKRPTLYAAANEIDSIVERNIALQERERALIEQQQHNEKQIQQLIQQTHNYRQRLHDQEQSMLRDSLTLAYNRNAFMDRIEHEYHNWKRYEYALPVALIDVDNFGEINNKFGHLAGDKALKIIAKNIQQCLSDTDYLARFSSDEFMLIMPDCDEQTRNKKLANIREAISQLPFRFKDQNLSISVSIGATLFEGNDDHHVVIERTVKALASAKSAGTNRLIWIS</sequence>
<dbReference type="Proteomes" id="UP000238730">
    <property type="component" value="Unassembled WGS sequence"/>
</dbReference>
<dbReference type="PANTHER" id="PTHR45138:SF9">
    <property type="entry name" value="DIGUANYLATE CYCLASE DGCM-RELATED"/>
    <property type="match status" value="1"/>
</dbReference>
<reference evidence="5 6" key="1">
    <citation type="submission" date="2016-12" db="EMBL/GenBank/DDBJ databases">
        <title>Diversity of luminous bacteria.</title>
        <authorList>
            <person name="Yoshizawa S."/>
            <person name="Kogure K."/>
        </authorList>
    </citation>
    <scope>NUCLEOTIDE SEQUENCE [LARGE SCALE GENOMIC DNA]</scope>
    <source>
        <strain evidence="5 6">LC1-200</strain>
    </source>
</reference>
<dbReference type="SUPFAM" id="SSF55073">
    <property type="entry name" value="Nucleotide cyclase"/>
    <property type="match status" value="1"/>
</dbReference>
<dbReference type="CDD" id="cd01949">
    <property type="entry name" value="GGDEF"/>
    <property type="match status" value="1"/>
</dbReference>
<feature type="coiled-coil region" evidence="3">
    <location>
        <begin position="4"/>
        <end position="31"/>
    </location>
</feature>
<dbReference type="RefSeq" id="WP_105060876.1">
    <property type="nucleotide sequence ID" value="NZ_MSCJ01000001.1"/>
</dbReference>
<feature type="domain" description="GGDEF" evidence="4">
    <location>
        <begin position="388"/>
        <end position="519"/>
    </location>
</feature>
<dbReference type="GO" id="GO:0005886">
    <property type="term" value="C:plasma membrane"/>
    <property type="evidence" value="ECO:0007669"/>
    <property type="project" value="TreeGrafter"/>
</dbReference>
<evidence type="ECO:0000256" key="2">
    <source>
        <dbReference type="ARBA" id="ARBA00034247"/>
    </source>
</evidence>
<keyword evidence="3" id="KW-0175">Coiled coil</keyword>
<dbReference type="InterPro" id="IPR029787">
    <property type="entry name" value="Nucleotide_cyclase"/>
</dbReference>
<dbReference type="InterPro" id="IPR043128">
    <property type="entry name" value="Rev_trsase/Diguanyl_cyclase"/>
</dbReference>